<sequence length="511" mass="54834">MNQAKETQSGQPQPRHVKMPIDTSRLLSALALWLGLLLPQSAGAEDVPSSGGDVIDMIKTLIRFDTTNAPGDTRPVAAYLKSVFDAADIPNETILAPNGQAAHFIARLKGNGHERPVLLAAHTDVVPVQRERWSVEPFAAVEKDGFIYGRGALDNKGSVAVYAQAILKLARDPSPRSRDVIFLAEADEEQGQYNTNWLADHYWDKIDAEFSLNEGGRTVLGSDGKVHELHVTYADKLTLNLKLRAHGPSGHSSRPIPITNSANGQLISALVKLQSYETAIQLSPEIRSYLDKTAALSSEPLASTIRRLLAANDEAAQLAAARDLIAKDPGGWGVEGLLRNTLVVTMLNAGQKPNVIPGDAEAVLNARLLPGVTVDNFIAEVRKVIGNPGIEIEIVSARPKSEIAGFYAMYSQMAPSNLHTALFSALQDSAGKTWPGVTVLPTLLVASTDATPWRRRGVPVYGIGAVPSDPVSASRIHGDDERVGIDALRQGETFFYGVLKTVTAPSPAKTP</sequence>
<dbReference type="GO" id="GO:0006508">
    <property type="term" value="P:proteolysis"/>
    <property type="evidence" value="ECO:0007669"/>
    <property type="project" value="UniProtKB-KW"/>
</dbReference>
<dbReference type="PANTHER" id="PTHR45962">
    <property type="entry name" value="N-FATTY-ACYL-AMINO ACID SYNTHASE/HYDROLASE PM20D1"/>
    <property type="match status" value="1"/>
</dbReference>
<organism evidence="6 7">
    <name type="scientific">Bradyrhizobium barranii subsp. apii</name>
    <dbReference type="NCBI Taxonomy" id="2819348"/>
    <lineage>
        <taxon>Bacteria</taxon>
        <taxon>Pseudomonadati</taxon>
        <taxon>Pseudomonadota</taxon>
        <taxon>Alphaproteobacteria</taxon>
        <taxon>Hyphomicrobiales</taxon>
        <taxon>Nitrobacteraceae</taxon>
        <taxon>Bradyrhizobium</taxon>
        <taxon>Bradyrhizobium barranii</taxon>
    </lineage>
</organism>
<dbReference type="GO" id="GO:0008233">
    <property type="term" value="F:peptidase activity"/>
    <property type="evidence" value="ECO:0007669"/>
    <property type="project" value="UniProtKB-KW"/>
</dbReference>
<keyword evidence="3" id="KW-0479">Metal-binding</keyword>
<dbReference type="Gene3D" id="3.40.630.10">
    <property type="entry name" value="Zn peptidases"/>
    <property type="match status" value="1"/>
</dbReference>
<dbReference type="InterPro" id="IPR036264">
    <property type="entry name" value="Bact_exopeptidase_dim_dom"/>
</dbReference>
<evidence type="ECO:0000313" key="7">
    <source>
        <dbReference type="Proteomes" id="UP000551709"/>
    </source>
</evidence>
<keyword evidence="4" id="KW-0378">Hydrolase</keyword>
<dbReference type="InterPro" id="IPR011650">
    <property type="entry name" value="Peptidase_M20_dimer"/>
</dbReference>
<dbReference type="Gene3D" id="3.30.70.360">
    <property type="match status" value="1"/>
</dbReference>
<evidence type="ECO:0000256" key="2">
    <source>
        <dbReference type="ARBA" id="ARBA00022670"/>
    </source>
</evidence>
<proteinExistence type="inferred from homology"/>
<dbReference type="InterPro" id="IPR002933">
    <property type="entry name" value="Peptidase_M20"/>
</dbReference>
<evidence type="ECO:0000313" key="6">
    <source>
        <dbReference type="EMBL" id="UPT84633.1"/>
    </source>
</evidence>
<keyword evidence="2" id="KW-0645">Protease</keyword>
<name>A0A8T5V5K2_9BRAD</name>
<evidence type="ECO:0000256" key="4">
    <source>
        <dbReference type="ARBA" id="ARBA00022801"/>
    </source>
</evidence>
<dbReference type="Gene3D" id="1.10.150.900">
    <property type="match status" value="1"/>
</dbReference>
<reference evidence="6" key="1">
    <citation type="journal article" date="2017" name="Syst. Appl. Microbiol.">
        <title>Soybeans inoculated with root zone soils of Canadian native legumes harbour diverse and novel Bradyrhizobium spp. that possess agricultural potential.</title>
        <authorList>
            <person name="Bromfield E.S.P."/>
            <person name="Cloutier S."/>
            <person name="Tambong J.T."/>
            <person name="Tran Thi T.V."/>
        </authorList>
    </citation>
    <scope>NUCLEOTIDE SEQUENCE</scope>
    <source>
        <strain evidence="6">1S5</strain>
    </source>
</reference>
<dbReference type="PROSITE" id="PS00758">
    <property type="entry name" value="ARGE_DAPE_CPG2_1"/>
    <property type="match status" value="1"/>
</dbReference>
<protein>
    <submittedName>
        <fullName evidence="6">M20/M25/M40 family metallo-hydrolase</fullName>
    </submittedName>
</protein>
<dbReference type="InterPro" id="IPR047177">
    <property type="entry name" value="Pept_M20A"/>
</dbReference>
<dbReference type="Proteomes" id="UP000551709">
    <property type="component" value="Chromosome"/>
</dbReference>
<dbReference type="PANTHER" id="PTHR45962:SF1">
    <property type="entry name" value="N-FATTY-ACYL-AMINO ACID SYNTHASE_HYDROLASE PM20D1"/>
    <property type="match status" value="1"/>
</dbReference>
<dbReference type="Pfam" id="PF01546">
    <property type="entry name" value="Peptidase_M20"/>
    <property type="match status" value="1"/>
</dbReference>
<evidence type="ECO:0000256" key="3">
    <source>
        <dbReference type="ARBA" id="ARBA00022723"/>
    </source>
</evidence>
<dbReference type="SUPFAM" id="SSF53187">
    <property type="entry name" value="Zn-dependent exopeptidases"/>
    <property type="match status" value="1"/>
</dbReference>
<reference evidence="6" key="2">
    <citation type="submission" date="2022-04" db="EMBL/GenBank/DDBJ databases">
        <authorList>
            <person name="Bromfield E.S.P."/>
            <person name="Cloutier S."/>
        </authorList>
    </citation>
    <scope>NUCLEOTIDE SEQUENCE</scope>
    <source>
        <strain evidence="6">1S5</strain>
    </source>
</reference>
<comment type="similarity">
    <text evidence="1">Belongs to the peptidase M20A family.</text>
</comment>
<keyword evidence="5" id="KW-0862">Zinc</keyword>
<dbReference type="Pfam" id="PF07687">
    <property type="entry name" value="M20_dimer"/>
    <property type="match status" value="1"/>
</dbReference>
<gene>
    <name evidence="6" type="ORF">HAP41_0000030300</name>
</gene>
<accession>A0A8T5V5K2</accession>
<evidence type="ECO:0000256" key="5">
    <source>
        <dbReference type="ARBA" id="ARBA00022833"/>
    </source>
</evidence>
<dbReference type="EMBL" id="CP096255">
    <property type="protein sequence ID" value="UPT84633.1"/>
    <property type="molecule type" value="Genomic_DNA"/>
</dbReference>
<dbReference type="InterPro" id="IPR001261">
    <property type="entry name" value="ArgE/DapE_CS"/>
</dbReference>
<dbReference type="GO" id="GO:0046872">
    <property type="term" value="F:metal ion binding"/>
    <property type="evidence" value="ECO:0007669"/>
    <property type="project" value="UniProtKB-KW"/>
</dbReference>
<dbReference type="SUPFAM" id="SSF55031">
    <property type="entry name" value="Bacterial exopeptidase dimerisation domain"/>
    <property type="match status" value="1"/>
</dbReference>
<dbReference type="RefSeq" id="WP_166093749.1">
    <property type="nucleotide sequence ID" value="NZ_CP096255.1"/>
</dbReference>
<evidence type="ECO:0000256" key="1">
    <source>
        <dbReference type="ARBA" id="ARBA00006247"/>
    </source>
</evidence>
<dbReference type="AlphaFoldDB" id="A0A8T5V5K2"/>